<keyword evidence="7" id="KW-0560">Oxidoreductase</keyword>
<evidence type="ECO:0000256" key="15">
    <source>
        <dbReference type="ARBA" id="ARBA00047174"/>
    </source>
</evidence>
<reference evidence="17" key="1">
    <citation type="submission" date="2023-06" db="EMBL/GenBank/DDBJ databases">
        <title>Genome-scale phylogeny and comparative genomics of the fungal order Sordariales.</title>
        <authorList>
            <consortium name="Lawrence Berkeley National Laboratory"/>
            <person name="Hensen N."/>
            <person name="Bonometti L."/>
            <person name="Westerberg I."/>
            <person name="Brannstrom I.O."/>
            <person name="Guillou S."/>
            <person name="Cros-Aarteil S."/>
            <person name="Calhoun S."/>
            <person name="Haridas S."/>
            <person name="Kuo A."/>
            <person name="Mondo S."/>
            <person name="Pangilinan J."/>
            <person name="Riley R."/>
            <person name="Labutti K."/>
            <person name="Andreopoulos B."/>
            <person name="Lipzen A."/>
            <person name="Chen C."/>
            <person name="Yanf M."/>
            <person name="Daum C."/>
            <person name="Ng V."/>
            <person name="Clum A."/>
            <person name="Steindorff A."/>
            <person name="Ohm R."/>
            <person name="Martin F."/>
            <person name="Silar P."/>
            <person name="Natvig D."/>
            <person name="Lalanne C."/>
            <person name="Gautier V."/>
            <person name="Ament-Velasquez S.L."/>
            <person name="Kruys A."/>
            <person name="Hutchinson M.I."/>
            <person name="Powell A.J."/>
            <person name="Barry K."/>
            <person name="Miller A.N."/>
            <person name="Grigoriev I.V."/>
            <person name="Debuchy R."/>
            <person name="Gladieux P."/>
            <person name="Thoren M.H."/>
            <person name="Johannesson H."/>
        </authorList>
    </citation>
    <scope>NUCLEOTIDE SEQUENCE</scope>
    <source>
        <strain evidence="17">SMH4607-1</strain>
    </source>
</reference>
<protein>
    <recommendedName>
        <fullName evidence="15">lytic cellulose monooxygenase (C4-dehydrogenating)</fullName>
        <ecNumber evidence="15">1.14.99.56</ecNumber>
    </recommendedName>
</protein>
<dbReference type="Pfam" id="PF03443">
    <property type="entry name" value="AA9"/>
    <property type="match status" value="2"/>
</dbReference>
<keyword evidence="11" id="KW-0119">Carbohydrate metabolism</keyword>
<dbReference type="EC" id="1.14.99.56" evidence="15"/>
<dbReference type="GO" id="GO:0004497">
    <property type="term" value="F:monooxygenase activity"/>
    <property type="evidence" value="ECO:0007669"/>
    <property type="project" value="UniProtKB-KW"/>
</dbReference>
<dbReference type="PANTHER" id="PTHR33353">
    <property type="entry name" value="PUTATIVE (AFU_ORTHOLOGUE AFUA_1G12560)-RELATED"/>
    <property type="match status" value="1"/>
</dbReference>
<dbReference type="InterPro" id="IPR049892">
    <property type="entry name" value="AA9"/>
</dbReference>
<comment type="caution">
    <text evidence="17">The sequence shown here is derived from an EMBL/GenBank/DDBJ whole genome shotgun (WGS) entry which is preliminary data.</text>
</comment>
<feature type="domain" description="Auxiliary Activity family 9 catalytic" evidence="16">
    <location>
        <begin position="6"/>
        <end position="86"/>
    </location>
</feature>
<dbReference type="GO" id="GO:0005576">
    <property type="term" value="C:extracellular region"/>
    <property type="evidence" value="ECO:0007669"/>
    <property type="project" value="UniProtKB-SubCell"/>
</dbReference>
<keyword evidence="6" id="KW-0136">Cellulose degradation</keyword>
<evidence type="ECO:0000256" key="1">
    <source>
        <dbReference type="ARBA" id="ARBA00001973"/>
    </source>
</evidence>
<evidence type="ECO:0000256" key="2">
    <source>
        <dbReference type="ARBA" id="ARBA00004613"/>
    </source>
</evidence>
<comment type="cofactor">
    <cofactor evidence="1">
        <name>Cu(2+)</name>
        <dbReference type="ChEBI" id="CHEBI:29036"/>
    </cofactor>
</comment>
<gene>
    <name evidence="17" type="ORF">B0H67DRAFT_603295</name>
</gene>
<evidence type="ECO:0000256" key="11">
    <source>
        <dbReference type="ARBA" id="ARBA00023277"/>
    </source>
</evidence>
<evidence type="ECO:0000313" key="18">
    <source>
        <dbReference type="Proteomes" id="UP001172102"/>
    </source>
</evidence>
<feature type="domain" description="Auxiliary Activity family 9 catalytic" evidence="16">
    <location>
        <begin position="89"/>
        <end position="160"/>
    </location>
</feature>
<dbReference type="CDD" id="cd21175">
    <property type="entry name" value="LPMO_AA9"/>
    <property type="match status" value="1"/>
</dbReference>
<dbReference type="Gene3D" id="2.70.50.70">
    <property type="match status" value="2"/>
</dbReference>
<sequence length="289" mass="28979">MASQPIVAGWTASNTDNGFVGPGSFGTSDIICHKNSANAKGHAVVAAGDKIFVQWDTWPESHKGPVIDYLGNCGSADCETVDKTALEHPSPISPSFYVLRYEIIVLHSAGQANGAQNYPRCFNLQVTGSGSAAHLGVKGTSLYTATDPGILVNIYTSLKSYAIPGPALISGAVGIAQAKPAIATSATAFTGAAAVLAGTPTTAATSATAQTTKPSATTLVTTITAATPSVALPIATASTAIATVVAGASCNALAPVLAPVPTKATSFLVCRSACNGSLSLLPLLFSSNS</sequence>
<keyword evidence="8" id="KW-0186">Copper</keyword>
<evidence type="ECO:0000256" key="13">
    <source>
        <dbReference type="ARBA" id="ARBA00044502"/>
    </source>
</evidence>
<proteinExistence type="inferred from homology"/>
<accession>A0AA40DLM7</accession>
<evidence type="ECO:0000259" key="16">
    <source>
        <dbReference type="Pfam" id="PF03443"/>
    </source>
</evidence>
<evidence type="ECO:0000256" key="9">
    <source>
        <dbReference type="ARBA" id="ARBA00023033"/>
    </source>
</evidence>
<evidence type="ECO:0000256" key="12">
    <source>
        <dbReference type="ARBA" id="ARBA00023326"/>
    </source>
</evidence>
<keyword evidence="5" id="KW-0732">Signal</keyword>
<keyword evidence="4" id="KW-0479">Metal-binding</keyword>
<evidence type="ECO:0000256" key="8">
    <source>
        <dbReference type="ARBA" id="ARBA00023008"/>
    </source>
</evidence>
<evidence type="ECO:0000256" key="10">
    <source>
        <dbReference type="ARBA" id="ARBA00023157"/>
    </source>
</evidence>
<name>A0AA40DLM7_9PEZI</name>
<comment type="catalytic activity">
    <reaction evidence="14">
        <text>[(1-&gt;4)-beta-D-glucosyl]n+m + reduced acceptor + O2 = 4-dehydro-beta-D-glucosyl-[(1-&gt;4)-beta-D-glucosyl]n-1 + [(1-&gt;4)-beta-D-glucosyl]m + acceptor + H2O.</text>
        <dbReference type="EC" id="1.14.99.56"/>
    </reaction>
</comment>
<keyword evidence="12" id="KW-0624">Polysaccharide degradation</keyword>
<organism evidence="17 18">
    <name type="scientific">Lasiosphaeris hirsuta</name>
    <dbReference type="NCBI Taxonomy" id="260670"/>
    <lineage>
        <taxon>Eukaryota</taxon>
        <taxon>Fungi</taxon>
        <taxon>Dikarya</taxon>
        <taxon>Ascomycota</taxon>
        <taxon>Pezizomycotina</taxon>
        <taxon>Sordariomycetes</taxon>
        <taxon>Sordariomycetidae</taxon>
        <taxon>Sordariales</taxon>
        <taxon>Lasiosphaeriaceae</taxon>
        <taxon>Lasiosphaeris</taxon>
    </lineage>
</organism>
<keyword evidence="18" id="KW-1185">Reference proteome</keyword>
<dbReference type="PANTHER" id="PTHR33353:SF36">
    <property type="entry name" value="ENDO-BETA-1,4-GLUCANASE D"/>
    <property type="match status" value="1"/>
</dbReference>
<evidence type="ECO:0000256" key="3">
    <source>
        <dbReference type="ARBA" id="ARBA00022525"/>
    </source>
</evidence>
<evidence type="ECO:0000256" key="7">
    <source>
        <dbReference type="ARBA" id="ARBA00023002"/>
    </source>
</evidence>
<dbReference type="GO" id="GO:0016787">
    <property type="term" value="F:hydrolase activity"/>
    <property type="evidence" value="ECO:0007669"/>
    <property type="project" value="UniProtKB-KW"/>
</dbReference>
<dbReference type="EMBL" id="JAUKUA010000006">
    <property type="protein sequence ID" value="KAK0708274.1"/>
    <property type="molecule type" value="Genomic_DNA"/>
</dbReference>
<keyword evidence="10" id="KW-1015">Disulfide bond</keyword>
<evidence type="ECO:0000313" key="17">
    <source>
        <dbReference type="EMBL" id="KAK0708274.1"/>
    </source>
</evidence>
<comment type="subcellular location">
    <subcellularLocation>
        <location evidence="2">Secreted</location>
    </subcellularLocation>
</comment>
<evidence type="ECO:0000256" key="5">
    <source>
        <dbReference type="ARBA" id="ARBA00022729"/>
    </source>
</evidence>
<keyword evidence="9" id="KW-0503">Monooxygenase</keyword>
<dbReference type="AlphaFoldDB" id="A0AA40DLM7"/>
<dbReference type="GO" id="GO:0030245">
    <property type="term" value="P:cellulose catabolic process"/>
    <property type="evidence" value="ECO:0007669"/>
    <property type="project" value="UniProtKB-KW"/>
</dbReference>
<keyword evidence="3" id="KW-0964">Secreted</keyword>
<evidence type="ECO:0000256" key="6">
    <source>
        <dbReference type="ARBA" id="ARBA00023001"/>
    </source>
</evidence>
<evidence type="ECO:0000256" key="4">
    <source>
        <dbReference type="ARBA" id="ARBA00022723"/>
    </source>
</evidence>
<dbReference type="GO" id="GO:0046872">
    <property type="term" value="F:metal ion binding"/>
    <property type="evidence" value="ECO:0007669"/>
    <property type="project" value="UniProtKB-KW"/>
</dbReference>
<evidence type="ECO:0000256" key="14">
    <source>
        <dbReference type="ARBA" id="ARBA00045077"/>
    </source>
</evidence>
<comment type="similarity">
    <text evidence="13">Belongs to the polysaccharide monooxygenase AA9 family.</text>
</comment>
<dbReference type="InterPro" id="IPR005103">
    <property type="entry name" value="AA9_LPMO"/>
</dbReference>
<dbReference type="Proteomes" id="UP001172102">
    <property type="component" value="Unassembled WGS sequence"/>
</dbReference>
<keyword evidence="17" id="KW-0378">Hydrolase</keyword>